<dbReference type="EC" id="3.4.14.10" evidence="5"/>
<keyword evidence="12" id="KW-0106">Calcium</keyword>
<comment type="catalytic activity">
    <reaction evidence="1">
        <text>Release of an N-terminal tripeptide from a polypeptide.</text>
        <dbReference type="EC" id="3.4.14.10"/>
    </reaction>
</comment>
<comment type="caution">
    <text evidence="16">Lacks conserved residue(s) required for the propagation of feature annotation.</text>
</comment>
<dbReference type="Pfam" id="PF00082">
    <property type="entry name" value="Peptidase_S8"/>
    <property type="match status" value="1"/>
</dbReference>
<dbReference type="PANTHER" id="PTHR14218:SF10">
    <property type="entry name" value="PEPTIDASE S53 DOMAIN-CONTAINING PROTEIN"/>
    <property type="match status" value="1"/>
</dbReference>
<evidence type="ECO:0000256" key="16">
    <source>
        <dbReference type="PROSITE-ProRule" id="PRU01032"/>
    </source>
</evidence>
<dbReference type="Pfam" id="PF09286">
    <property type="entry name" value="Pro-kuma_activ"/>
    <property type="match status" value="1"/>
</dbReference>
<dbReference type="CDD" id="cd04056">
    <property type="entry name" value="Peptidases_S53"/>
    <property type="match status" value="1"/>
</dbReference>
<evidence type="ECO:0000256" key="10">
    <source>
        <dbReference type="ARBA" id="ARBA00022801"/>
    </source>
</evidence>
<dbReference type="GO" id="GO:0005576">
    <property type="term" value="C:extracellular region"/>
    <property type="evidence" value="ECO:0007669"/>
    <property type="project" value="UniProtKB-SubCell"/>
</dbReference>
<evidence type="ECO:0000256" key="8">
    <source>
        <dbReference type="ARBA" id="ARBA00022723"/>
    </source>
</evidence>
<dbReference type="InterPro" id="IPR050819">
    <property type="entry name" value="Tripeptidyl-peptidase_I"/>
</dbReference>
<evidence type="ECO:0000256" key="4">
    <source>
        <dbReference type="ARBA" id="ARBA00004239"/>
    </source>
</evidence>
<evidence type="ECO:0000256" key="5">
    <source>
        <dbReference type="ARBA" id="ARBA00012462"/>
    </source>
</evidence>
<evidence type="ECO:0000256" key="1">
    <source>
        <dbReference type="ARBA" id="ARBA00001910"/>
    </source>
</evidence>
<dbReference type="PANTHER" id="PTHR14218">
    <property type="entry name" value="PROTEASE S8 TRIPEPTIDYL PEPTIDASE I CLN2"/>
    <property type="match status" value="1"/>
</dbReference>
<dbReference type="InterPro" id="IPR030400">
    <property type="entry name" value="Sedolisin_dom"/>
</dbReference>
<keyword evidence="19" id="KW-1185">Reference proteome</keyword>
<keyword evidence="15" id="KW-0325">Glycoprotein</keyword>
<evidence type="ECO:0000256" key="9">
    <source>
        <dbReference type="ARBA" id="ARBA00022729"/>
    </source>
</evidence>
<keyword evidence="7 16" id="KW-0645">Protease</keyword>
<dbReference type="CDD" id="cd11377">
    <property type="entry name" value="Pro-peptidase_S53"/>
    <property type="match status" value="1"/>
</dbReference>
<evidence type="ECO:0000256" key="14">
    <source>
        <dbReference type="ARBA" id="ARBA00023145"/>
    </source>
</evidence>
<accession>A0AAI8YWT1</accession>
<dbReference type="GO" id="GO:0046872">
    <property type="term" value="F:metal ion binding"/>
    <property type="evidence" value="ECO:0007669"/>
    <property type="project" value="UniProtKB-KW"/>
</dbReference>
<evidence type="ECO:0000256" key="15">
    <source>
        <dbReference type="ARBA" id="ARBA00023180"/>
    </source>
</evidence>
<comment type="caution">
    <text evidence="18">The sequence shown here is derived from an EMBL/GenBank/DDBJ whole genome shotgun (WGS) entry which is preliminary data.</text>
</comment>
<feature type="active site" description="Charge relay system" evidence="16">
    <location>
        <position position="444"/>
    </location>
</feature>
<sequence>MAASEPTLLEDTLYNISNPEHDVYGRYLNAESVKRLLLPTSKATEATLEWLTTSGVSLETIVDDGDWIKFEAPLHVANRMLEANFQVYQSLKGTRAVRTLAYSVPASLYDHVDMIHPTVRFSDIKEWRIPDDNLDGSQSTAASVTNECDPRSITPACLRELYNIPTTDSADNTTTGFLAFANFFGEYPRYEDVTSFVNNWFPVATGFNWTGESIANGSIDQETPKKSYEANLDVQSMLSMAWPLRIHAYSTGGLGEFVPSIDQPTEASNQNEPFLDLLSHLLANDDNELPHTISISYGEVEQSVPLRYRKRVCGMLGQLGLRGVSVLIASGDFGPGNSCQTNDDDKRATFEAIFPAACPYVTSVGATAGTSPEEGASFSSGGFSQTWTQPEYQKRAVSGFLSKNGNSWRGLFNPDGRGFPDVAAQGTNISFVDEGNRTQFDGTSASAPIFAGVIGLLNAQRLTSGKRPLGFLNPWIYRYGYDGFTDITRGGSRGCTGVTATGRNGTYVPFASW</sequence>
<keyword evidence="9" id="KW-0732">Signal</keyword>
<keyword evidence="14" id="KW-0865">Zymogen</keyword>
<evidence type="ECO:0000259" key="17">
    <source>
        <dbReference type="PROSITE" id="PS51695"/>
    </source>
</evidence>
<dbReference type="Gene3D" id="3.40.50.200">
    <property type="entry name" value="Peptidase S8/S53 domain"/>
    <property type="match status" value="1"/>
</dbReference>
<dbReference type="Proteomes" id="UP001296104">
    <property type="component" value="Unassembled WGS sequence"/>
</dbReference>
<dbReference type="InterPro" id="IPR023828">
    <property type="entry name" value="Peptidase_S8_Ser-AS"/>
</dbReference>
<feature type="active site" description="Charge relay system" evidence="16">
    <location>
        <position position="233"/>
    </location>
</feature>
<dbReference type="GO" id="GO:0008240">
    <property type="term" value="F:tripeptidyl-peptidase activity"/>
    <property type="evidence" value="ECO:0007669"/>
    <property type="project" value="UniProtKB-EC"/>
</dbReference>
<name>A0AAI8YWT1_9PEZI</name>
<comment type="subcellular location">
    <subcellularLocation>
        <location evidence="4">Secreted</location>
        <location evidence="4">Extracellular space</location>
    </subcellularLocation>
</comment>
<evidence type="ECO:0000313" key="18">
    <source>
        <dbReference type="EMBL" id="CAK3961096.1"/>
    </source>
</evidence>
<dbReference type="PROSITE" id="PS51695">
    <property type="entry name" value="SEDOLISIN"/>
    <property type="match status" value="1"/>
</dbReference>
<dbReference type="InterPro" id="IPR015366">
    <property type="entry name" value="S53_propep"/>
</dbReference>
<evidence type="ECO:0000256" key="6">
    <source>
        <dbReference type="ARBA" id="ARBA00022525"/>
    </source>
</evidence>
<evidence type="ECO:0000256" key="3">
    <source>
        <dbReference type="ARBA" id="ARBA00002451"/>
    </source>
</evidence>
<proteinExistence type="predicted"/>
<evidence type="ECO:0000256" key="2">
    <source>
        <dbReference type="ARBA" id="ARBA00001913"/>
    </source>
</evidence>
<dbReference type="InterPro" id="IPR036852">
    <property type="entry name" value="Peptidase_S8/S53_dom_sf"/>
</dbReference>
<feature type="active site" description="Charge relay system" evidence="16">
    <location>
        <position position="229"/>
    </location>
</feature>
<evidence type="ECO:0000256" key="13">
    <source>
        <dbReference type="ARBA" id="ARBA00023026"/>
    </source>
</evidence>
<comment type="function">
    <text evidence="3">Secreted tripeptidyl-peptidase which degrades proteins at acidic pHs and is involved in virulence.</text>
</comment>
<protein>
    <recommendedName>
        <fullName evidence="5">tripeptidyl-peptidase II</fullName>
        <ecNumber evidence="5">3.4.14.10</ecNumber>
    </recommendedName>
</protein>
<dbReference type="SUPFAM" id="SSF54897">
    <property type="entry name" value="Protease propeptides/inhibitors"/>
    <property type="match status" value="1"/>
</dbReference>
<keyword evidence="8" id="KW-0479">Metal-binding</keyword>
<keyword evidence="10 16" id="KW-0378">Hydrolase</keyword>
<keyword evidence="6" id="KW-0964">Secreted</keyword>
<dbReference type="EMBL" id="CAVMBE010000016">
    <property type="protein sequence ID" value="CAK3961096.1"/>
    <property type="molecule type" value="Genomic_DNA"/>
</dbReference>
<evidence type="ECO:0000256" key="7">
    <source>
        <dbReference type="ARBA" id="ARBA00022670"/>
    </source>
</evidence>
<evidence type="ECO:0000256" key="11">
    <source>
        <dbReference type="ARBA" id="ARBA00022825"/>
    </source>
</evidence>
<dbReference type="SMART" id="SM00944">
    <property type="entry name" value="Pro-kuma_activ"/>
    <property type="match status" value="1"/>
</dbReference>
<evidence type="ECO:0000256" key="12">
    <source>
        <dbReference type="ARBA" id="ARBA00022837"/>
    </source>
</evidence>
<evidence type="ECO:0000313" key="19">
    <source>
        <dbReference type="Proteomes" id="UP001296104"/>
    </source>
</evidence>
<dbReference type="FunFam" id="3.40.50.200:FF:000015">
    <property type="entry name" value="Tripeptidyl peptidase A"/>
    <property type="match status" value="1"/>
</dbReference>
<dbReference type="AlphaFoldDB" id="A0AAI8YWT1"/>
<dbReference type="InterPro" id="IPR000209">
    <property type="entry name" value="Peptidase_S8/S53_dom"/>
</dbReference>
<keyword evidence="13" id="KW-0843">Virulence</keyword>
<comment type="cofactor">
    <cofactor evidence="2">
        <name>Ca(2+)</name>
        <dbReference type="ChEBI" id="CHEBI:29108"/>
    </cofactor>
</comment>
<organism evidence="18 19">
    <name type="scientific">Lecanosticta acicola</name>
    <dbReference type="NCBI Taxonomy" id="111012"/>
    <lineage>
        <taxon>Eukaryota</taxon>
        <taxon>Fungi</taxon>
        <taxon>Dikarya</taxon>
        <taxon>Ascomycota</taxon>
        <taxon>Pezizomycotina</taxon>
        <taxon>Dothideomycetes</taxon>
        <taxon>Dothideomycetidae</taxon>
        <taxon>Mycosphaerellales</taxon>
        <taxon>Mycosphaerellaceae</taxon>
        <taxon>Lecanosticta</taxon>
    </lineage>
</organism>
<dbReference type="SUPFAM" id="SSF52743">
    <property type="entry name" value="Subtilisin-like"/>
    <property type="match status" value="1"/>
</dbReference>
<dbReference type="GO" id="GO:0006508">
    <property type="term" value="P:proteolysis"/>
    <property type="evidence" value="ECO:0007669"/>
    <property type="project" value="UniProtKB-KW"/>
</dbReference>
<feature type="domain" description="Peptidase S53" evidence="17">
    <location>
        <begin position="152"/>
        <end position="513"/>
    </location>
</feature>
<dbReference type="GO" id="GO:0004252">
    <property type="term" value="F:serine-type endopeptidase activity"/>
    <property type="evidence" value="ECO:0007669"/>
    <property type="project" value="UniProtKB-UniRule"/>
</dbReference>
<reference evidence="18" key="1">
    <citation type="submission" date="2023-11" db="EMBL/GenBank/DDBJ databases">
        <authorList>
            <person name="Alioto T."/>
            <person name="Alioto T."/>
            <person name="Gomez Garrido J."/>
        </authorList>
    </citation>
    <scope>NUCLEOTIDE SEQUENCE</scope>
</reference>
<gene>
    <name evidence="18" type="ORF">LECACI_7A003434</name>
</gene>
<keyword evidence="11 16" id="KW-0720">Serine protease</keyword>
<dbReference type="PROSITE" id="PS00138">
    <property type="entry name" value="SUBTILASE_SER"/>
    <property type="match status" value="1"/>
</dbReference>